<feature type="compositionally biased region" description="Low complexity" evidence="2">
    <location>
        <begin position="129"/>
        <end position="148"/>
    </location>
</feature>
<keyword evidence="6" id="KW-1185">Reference proteome</keyword>
<dbReference type="InterPro" id="IPR018392">
    <property type="entry name" value="LysM"/>
</dbReference>
<dbReference type="SUPFAM" id="SSF54106">
    <property type="entry name" value="LysM domain"/>
    <property type="match status" value="1"/>
</dbReference>
<protein>
    <recommendedName>
        <fullName evidence="4">LysM domain-containing protein</fullName>
    </recommendedName>
</protein>
<sequence>MSKKQLARYRTFACVGLIAGLSACTTLTQSGAPIEAGTASRPAASVRPSSMTGGGAPDGGATSVPLSRPTAIRPDGARATTHVVAPGETLYRIAVNNGLKYQDLAAWNQLPEDFGIKAGQTLRLTPPEAGGTAPLPARTPAPAATKPATAQAAAAPVVGAAPALKPYPKALKQPYSEAAARALPAQSEGPTAKPAADASPPPPATVKAEPVVRPETVAKPAETATQPPTPPLAAGGNGWIWPTQGKLLRGFTESSKGIDIGGKAGQPILAVGDGKVVYSGTGLRGYGKLIILKHDKTYLTAYAHNSQLLVREGQDVKKGQKIAEMGNSDADQVKLHFEVRRFGKPVDPAQYLDKQS</sequence>
<evidence type="ECO:0000256" key="1">
    <source>
        <dbReference type="ARBA" id="ARBA00038420"/>
    </source>
</evidence>
<dbReference type="PROSITE" id="PS51782">
    <property type="entry name" value="LYSM"/>
    <property type="match status" value="1"/>
</dbReference>
<feature type="chain" id="PRO_5007842183" description="LysM domain-containing protein" evidence="3">
    <location>
        <begin position="29"/>
        <end position="356"/>
    </location>
</feature>
<dbReference type="InterPro" id="IPR036779">
    <property type="entry name" value="LysM_dom_sf"/>
</dbReference>
<dbReference type="Pfam" id="PF01476">
    <property type="entry name" value="LysM"/>
    <property type="match status" value="1"/>
</dbReference>
<dbReference type="OrthoDB" id="9795421at2"/>
<dbReference type="PANTHER" id="PTHR21666:SF263">
    <property type="entry name" value="MUREIN HYDROLASE ACTIVATOR NLPD"/>
    <property type="match status" value="1"/>
</dbReference>
<proteinExistence type="inferred from homology"/>
<dbReference type="SUPFAM" id="SSF51261">
    <property type="entry name" value="Duplicated hybrid motif"/>
    <property type="match status" value="1"/>
</dbReference>
<feature type="domain" description="LysM" evidence="4">
    <location>
        <begin position="80"/>
        <end position="124"/>
    </location>
</feature>
<dbReference type="Proteomes" id="UP000076625">
    <property type="component" value="Unassembled WGS sequence"/>
</dbReference>
<organism evidence="5 6">
    <name type="scientific">Crenobacter luteus</name>
    <dbReference type="NCBI Taxonomy" id="1452487"/>
    <lineage>
        <taxon>Bacteria</taxon>
        <taxon>Pseudomonadati</taxon>
        <taxon>Pseudomonadota</taxon>
        <taxon>Betaproteobacteria</taxon>
        <taxon>Neisseriales</taxon>
        <taxon>Neisseriaceae</taxon>
        <taxon>Crenobacter</taxon>
    </lineage>
</organism>
<dbReference type="SMART" id="SM00257">
    <property type="entry name" value="LysM"/>
    <property type="match status" value="1"/>
</dbReference>
<evidence type="ECO:0000256" key="3">
    <source>
        <dbReference type="SAM" id="SignalP"/>
    </source>
</evidence>
<evidence type="ECO:0000256" key="2">
    <source>
        <dbReference type="SAM" id="MobiDB-lite"/>
    </source>
</evidence>
<feature type="signal peptide" evidence="3">
    <location>
        <begin position="1"/>
        <end position="28"/>
    </location>
</feature>
<feature type="region of interest" description="Disordered" evidence="2">
    <location>
        <begin position="126"/>
        <end position="148"/>
    </location>
</feature>
<dbReference type="Pfam" id="PF01551">
    <property type="entry name" value="Peptidase_M23"/>
    <property type="match status" value="1"/>
</dbReference>
<feature type="region of interest" description="Disordered" evidence="2">
    <location>
        <begin position="178"/>
        <end position="239"/>
    </location>
</feature>
<comment type="similarity">
    <text evidence="1">Belongs to the E.coli NlpD/Haemophilus LppB family.</text>
</comment>
<dbReference type="InterPro" id="IPR016047">
    <property type="entry name" value="M23ase_b-sheet_dom"/>
</dbReference>
<keyword evidence="3" id="KW-0732">Signal</keyword>
<accession>A0A163CNC3</accession>
<dbReference type="EMBL" id="LQQU01000017">
    <property type="protein sequence ID" value="KZE32836.1"/>
    <property type="molecule type" value="Genomic_DNA"/>
</dbReference>
<name>A0A163CNC3_9NEIS</name>
<evidence type="ECO:0000259" key="4">
    <source>
        <dbReference type="PROSITE" id="PS51782"/>
    </source>
</evidence>
<dbReference type="GO" id="GO:0032153">
    <property type="term" value="C:cell division site"/>
    <property type="evidence" value="ECO:0007669"/>
    <property type="project" value="TreeGrafter"/>
</dbReference>
<dbReference type="GO" id="GO:0009279">
    <property type="term" value="C:cell outer membrane"/>
    <property type="evidence" value="ECO:0007669"/>
    <property type="project" value="TreeGrafter"/>
</dbReference>
<dbReference type="Gene3D" id="2.70.70.10">
    <property type="entry name" value="Glucose Permease (Domain IIA)"/>
    <property type="match status" value="1"/>
</dbReference>
<feature type="compositionally biased region" description="Low complexity" evidence="2">
    <location>
        <begin position="39"/>
        <end position="50"/>
    </location>
</feature>
<dbReference type="STRING" id="1452487.AVW16_10655"/>
<comment type="caution">
    <text evidence="5">The sequence shown here is derived from an EMBL/GenBank/DDBJ whole genome shotgun (WGS) entry which is preliminary data.</text>
</comment>
<dbReference type="CDD" id="cd00118">
    <property type="entry name" value="LysM"/>
    <property type="match status" value="1"/>
</dbReference>
<dbReference type="AlphaFoldDB" id="A0A163CNC3"/>
<dbReference type="GO" id="GO:0004222">
    <property type="term" value="F:metalloendopeptidase activity"/>
    <property type="evidence" value="ECO:0007669"/>
    <property type="project" value="TreeGrafter"/>
</dbReference>
<reference evidence="6" key="1">
    <citation type="submission" date="2016-01" db="EMBL/GenBank/DDBJ databases">
        <title>Draft genome of Chromobacterium sp. F49.</title>
        <authorList>
            <person name="Hong K.W."/>
        </authorList>
    </citation>
    <scope>NUCLEOTIDE SEQUENCE [LARGE SCALE GENOMIC DNA]</scope>
    <source>
        <strain evidence="6">CN10</strain>
    </source>
</reference>
<dbReference type="RefSeq" id="WP_066611825.1">
    <property type="nucleotide sequence ID" value="NZ_LQQU01000017.1"/>
</dbReference>
<feature type="region of interest" description="Disordered" evidence="2">
    <location>
        <begin position="36"/>
        <end position="73"/>
    </location>
</feature>
<dbReference type="Gene3D" id="3.10.350.10">
    <property type="entry name" value="LysM domain"/>
    <property type="match status" value="1"/>
</dbReference>
<dbReference type="InterPro" id="IPR050570">
    <property type="entry name" value="Cell_wall_metabolism_enzyme"/>
</dbReference>
<dbReference type="CDD" id="cd12797">
    <property type="entry name" value="M23_peptidase"/>
    <property type="match status" value="1"/>
</dbReference>
<dbReference type="PANTHER" id="PTHR21666">
    <property type="entry name" value="PEPTIDASE-RELATED"/>
    <property type="match status" value="1"/>
</dbReference>
<dbReference type="PROSITE" id="PS51257">
    <property type="entry name" value="PROKAR_LIPOPROTEIN"/>
    <property type="match status" value="1"/>
</dbReference>
<evidence type="ECO:0000313" key="6">
    <source>
        <dbReference type="Proteomes" id="UP000076625"/>
    </source>
</evidence>
<evidence type="ECO:0000313" key="5">
    <source>
        <dbReference type="EMBL" id="KZE32836.1"/>
    </source>
</evidence>
<gene>
    <name evidence="5" type="ORF">AVW16_10655</name>
</gene>
<dbReference type="InterPro" id="IPR011055">
    <property type="entry name" value="Dup_hybrid_motif"/>
</dbReference>